<reference evidence="8" key="4">
    <citation type="submission" date="2025-09" db="UniProtKB">
        <authorList>
            <consortium name="Ensembl"/>
        </authorList>
    </citation>
    <scope>IDENTIFICATION</scope>
</reference>
<dbReference type="Ensembl" id="ENSGGOT00000053870.1">
    <property type="protein sequence ID" value="ENSGGOP00000039700.1"/>
    <property type="gene ID" value="ENSGGOG00000042056.1"/>
</dbReference>
<reference evidence="8" key="3">
    <citation type="submission" date="2025-08" db="UniProtKB">
        <authorList>
            <consortium name="Ensembl"/>
        </authorList>
    </citation>
    <scope>IDENTIFICATION</scope>
</reference>
<dbReference type="InParanoid" id="A0A2I2YXN0"/>
<dbReference type="GO" id="GO:0005634">
    <property type="term" value="C:nucleus"/>
    <property type="evidence" value="ECO:0000318"/>
    <property type="project" value="GO_Central"/>
</dbReference>
<organism evidence="8 9">
    <name type="scientific">Gorilla gorilla gorilla</name>
    <name type="common">Western lowland gorilla</name>
    <dbReference type="NCBI Taxonomy" id="9595"/>
    <lineage>
        <taxon>Eukaryota</taxon>
        <taxon>Metazoa</taxon>
        <taxon>Chordata</taxon>
        <taxon>Craniata</taxon>
        <taxon>Vertebrata</taxon>
        <taxon>Euteleostomi</taxon>
        <taxon>Mammalia</taxon>
        <taxon>Eutheria</taxon>
        <taxon>Euarchontoglires</taxon>
        <taxon>Primates</taxon>
        <taxon>Haplorrhini</taxon>
        <taxon>Catarrhini</taxon>
        <taxon>Hominidae</taxon>
        <taxon>Gorilla</taxon>
    </lineage>
</organism>
<feature type="compositionally biased region" description="Polar residues" evidence="7">
    <location>
        <begin position="80"/>
        <end position="91"/>
    </location>
</feature>
<evidence type="ECO:0000256" key="1">
    <source>
        <dbReference type="ARBA" id="ARBA00004123"/>
    </source>
</evidence>
<feature type="compositionally biased region" description="Polar residues" evidence="7">
    <location>
        <begin position="1"/>
        <end position="19"/>
    </location>
</feature>
<keyword evidence="6" id="KW-0539">Nucleus</keyword>
<reference evidence="8 9" key="2">
    <citation type="journal article" date="2012" name="Nature">
        <title>Insights into hominid evolution from the gorilla genome sequence.</title>
        <authorList>
            <person name="Scally A."/>
            <person name="Dutheil J.Y."/>
            <person name="Hillier L.W."/>
            <person name="Jordan G.E."/>
            <person name="Goodhead I."/>
            <person name="Herrero J."/>
            <person name="Hobolth A."/>
            <person name="Lappalainen T."/>
            <person name="Mailund T."/>
            <person name="Marques-Bonet T."/>
            <person name="McCarthy S."/>
            <person name="Montgomery S.H."/>
            <person name="Schwalie P.C."/>
            <person name="Tang Y.A."/>
            <person name="Ward M.C."/>
            <person name="Xue Y."/>
            <person name="Yngvadottir B."/>
            <person name="Alkan C."/>
            <person name="Andersen L.N."/>
            <person name="Ayub Q."/>
            <person name="Ball E.V."/>
            <person name="Beal K."/>
            <person name="Bradley B.J."/>
            <person name="Chen Y."/>
            <person name="Clee C.M."/>
            <person name="Fitzgerald S."/>
            <person name="Graves T.A."/>
            <person name="Gu Y."/>
            <person name="Heath P."/>
            <person name="Heger A."/>
            <person name="Karakoc E."/>
            <person name="Kolb-Kokocinski A."/>
            <person name="Laird G.K."/>
            <person name="Lunter G."/>
            <person name="Meader S."/>
            <person name="Mort M."/>
            <person name="Mullikin J.C."/>
            <person name="Munch K."/>
            <person name="O'Connor T.D."/>
            <person name="Phillips A.D."/>
            <person name="Prado-Martinez J."/>
            <person name="Rogers A.S."/>
            <person name="Sajjadian S."/>
            <person name="Schmidt D."/>
            <person name="Shaw K."/>
            <person name="Simpson J.T."/>
            <person name="Stenson P.D."/>
            <person name="Turner D.J."/>
            <person name="Vigilant L."/>
            <person name="Vilella A.J."/>
            <person name="Whitener W."/>
            <person name="Zhu B."/>
            <person name="Cooper D.N."/>
            <person name="de Jong P."/>
            <person name="Dermitzakis E.T."/>
            <person name="Eichler E.E."/>
            <person name="Flicek P."/>
            <person name="Goldman N."/>
            <person name="Mundy N.I."/>
            <person name="Ning Z."/>
            <person name="Odom D.T."/>
            <person name="Ponting C.P."/>
            <person name="Quail M.A."/>
            <person name="Ryder O.A."/>
            <person name="Searle S.M."/>
            <person name="Warren W.C."/>
            <person name="Wilson R.K."/>
            <person name="Schierup M.H."/>
            <person name="Rogers J."/>
            <person name="Tyler-Smith C."/>
            <person name="Durbin R."/>
        </authorList>
    </citation>
    <scope>NUCLEOTIDE SEQUENCE [LARGE SCALE GENOMIC DNA]</scope>
</reference>
<dbReference type="GO" id="GO:0005737">
    <property type="term" value="C:cytoplasm"/>
    <property type="evidence" value="ECO:0007669"/>
    <property type="project" value="UniProtKB-SubCell"/>
</dbReference>
<dbReference type="FunCoup" id="A0A2I2YXN0">
    <property type="interactions" value="1833"/>
</dbReference>
<comment type="subcellular location">
    <subcellularLocation>
        <location evidence="2">Cytoplasm</location>
    </subcellularLocation>
    <subcellularLocation>
        <location evidence="1">Nucleus</location>
    </subcellularLocation>
</comment>
<evidence type="ECO:0000313" key="9">
    <source>
        <dbReference type="Proteomes" id="UP000001519"/>
    </source>
</evidence>
<evidence type="ECO:0000256" key="7">
    <source>
        <dbReference type="SAM" id="MobiDB-lite"/>
    </source>
</evidence>
<proteinExistence type="inferred from homology"/>
<evidence type="ECO:0000256" key="4">
    <source>
        <dbReference type="ARBA" id="ARBA00022490"/>
    </source>
</evidence>
<evidence type="ECO:0000256" key="6">
    <source>
        <dbReference type="ARBA" id="ARBA00023242"/>
    </source>
</evidence>
<dbReference type="OMA" id="VRKNKMI"/>
<name>A0A2I2YXN0_GORGO</name>
<sequence>MATTTTFKGVNPNSRNSSRVLRLPGGGSNFSLGFDEPTEQPVRKNKMSFNISGTPEENPPSWATLAGAKSRGGGEDLESSGLQGRNASEANSGEGDIHENVDTDLQGSLGRREEKPAPAAPVLSPVAPAPAPSIGNPPGGKCSLILG</sequence>
<keyword evidence="4" id="KW-0963">Cytoplasm</keyword>
<protein>
    <recommendedName>
        <fullName evidence="10">Jupiter microtubule associated homolog 1</fullName>
    </recommendedName>
</protein>
<comment type="similarity">
    <text evidence="3">Belongs to the JUPITER family.</text>
</comment>
<evidence type="ECO:0000256" key="5">
    <source>
        <dbReference type="ARBA" id="ARBA00022553"/>
    </source>
</evidence>
<keyword evidence="5" id="KW-0597">Phosphoprotein</keyword>
<dbReference type="PANTHER" id="PTHR34930:SF4">
    <property type="entry name" value="JUPITER MICROTUBULE ASSOCIATED HOMOLOG 1"/>
    <property type="match status" value="1"/>
</dbReference>
<evidence type="ECO:0000313" key="8">
    <source>
        <dbReference type="Ensembl" id="ENSGGOP00000039700.1"/>
    </source>
</evidence>
<dbReference type="GeneTree" id="ENSGT00940000162422"/>
<evidence type="ECO:0008006" key="10">
    <source>
        <dbReference type="Google" id="ProtNLM"/>
    </source>
</evidence>
<dbReference type="EMBL" id="CABD030017081">
    <property type="status" value="NOT_ANNOTATED_CDS"/>
    <property type="molecule type" value="Genomic_DNA"/>
</dbReference>
<dbReference type="AlphaFoldDB" id="A0A2I2YXN0"/>
<dbReference type="InterPro" id="IPR033335">
    <property type="entry name" value="JUPITER"/>
</dbReference>
<evidence type="ECO:0000256" key="3">
    <source>
        <dbReference type="ARBA" id="ARBA00008329"/>
    </source>
</evidence>
<dbReference type="Proteomes" id="UP000001519">
    <property type="component" value="Chromosome 2B"/>
</dbReference>
<reference evidence="9" key="1">
    <citation type="submission" date="2011-05" db="EMBL/GenBank/DDBJ databases">
        <title>Insights into the evolution of the great apes provided by the gorilla genome.</title>
        <authorList>
            <person name="Scally A."/>
        </authorList>
    </citation>
    <scope>NUCLEOTIDE SEQUENCE [LARGE SCALE GENOMIC DNA]</scope>
</reference>
<keyword evidence="9" id="KW-1185">Reference proteome</keyword>
<dbReference type="PANTHER" id="PTHR34930">
    <property type="entry name" value="GEO05313P1"/>
    <property type="match status" value="1"/>
</dbReference>
<accession>A0A2I2YXN0</accession>
<feature type="region of interest" description="Disordered" evidence="7">
    <location>
        <begin position="1"/>
        <end position="147"/>
    </location>
</feature>
<evidence type="ECO:0000256" key="2">
    <source>
        <dbReference type="ARBA" id="ARBA00004496"/>
    </source>
</evidence>